<accession>A0A084G424</accession>
<dbReference type="InterPro" id="IPR001087">
    <property type="entry name" value="GDSL"/>
</dbReference>
<sequence>MRLSLLLAYGATFLTVGISPTAAMPAGNSHSLKTLSQSIEGNLENSTLGDSLSSLHKRADTFFLRIMPLGASITQGMGSSDETGYRKYLRQQLRFDGWKVNMVGSQRKGDMNDNDHEGWPGYLIDQVHNRAMASVPSLRPNVFTINVGTNDAIYSNNVATAGDRMMNLLNYLRSQVPDATFIVSTLLPLKSQPSNAVQINTQYRSLVSRLRTQGWRIVLAEMDNGWITVDQLPDGTHPSDDGFKKMARQFYDGINKAYQAGFLAPPSYAGFDDSVSVATATCDKKLGSAFGDKRSGMEILKALSSVIVDDGKYIHKSESGGIILQGTFKGDFSMDFAQLVNFGNGRGGENEEFVYKDSTGMWMQVNKGNGVFEPKVKIDPKHNCPTAGIRWGDVNNDGLDDFICITTWASIEVSINRGGNPPTFENLGEYRKGVNGKGREHVRLGDIDGDGRLDYCIMDGNNALTCYRNGGIGDRPSYWQDFGVIHAGEGRQNAGIMLVDVNGDFRSDWLYMDENGAVTTHINQRPAGKTLKPHWLDSGVTHLGVRMPDRVGIRFGKVYGSGRRDYLHIRRAFDGDTAKYEVHAWKNLGSGGTYQKGDGIFFCDMDGSGNDDYIFVDSKGVLTIFRNPNPPGIVTYGWDEHRNVLNTNANRKAVQFGDWDGDGKCDVIVTDRKNGGADVYFTRWDSAAKKFSFSAKTRVASSGQSIGPNCAEGWGVGFRDLGVRYADIDGDGRVDYICMEKDGRSTGWLNKKGTAGVYMGQIKFSEKKDRANHLFADVNGDGRADFLWTDKFTGDTHVWINGGQMQTGGSSFYWAPKGKLYNGATGGRDTIFANIGGVGRADMIAVNPISGRATVHMNSCPGGGGGDDGPIIDPNLGQSQPEACDLEKRTGTWVNRQCTQREVTMPTSYLPKERWDALEAGAAWNDMMHRWKTCDRPSGNSTFSESASQFFHQTEDAQCSLVGRLGNNCIASKCEVHNTEFDAPESKTGAASYFVWNALVRVNQIIGTVYDTFETVGNQVQATSNEFIEAFSPKKSDLSSLQLLLDLLFIPATVAGTVAYKGVFASLIDDKLFVDVAKDMSQATATAAFSYARRQLSQATLNEINFNSIVDKTITLWKQQSETLLFDIFLGQDNKLLDLLETLTKDGRLTSGSHNGNAIADISAFNNTVTQGRGRRAFYAIAIPTVWMETDTQQDHTYLTEKIGAASQGRTL</sequence>
<dbReference type="OrthoDB" id="3915838at2759"/>
<dbReference type="AlphaFoldDB" id="A0A084G424"/>
<evidence type="ECO:0000313" key="3">
    <source>
        <dbReference type="EMBL" id="KEZ42086.1"/>
    </source>
</evidence>
<feature type="signal peptide" evidence="2">
    <location>
        <begin position="1"/>
        <end position="23"/>
    </location>
</feature>
<dbReference type="PANTHER" id="PTHR30383:SF31">
    <property type="entry name" value="SGNH HYDROLASE-TYPE ESTERASE DOMAIN-CONTAINING PROTEIN-RELATED"/>
    <property type="match status" value="1"/>
</dbReference>
<gene>
    <name evidence="3" type="ORF">SAPIO_CDS6319</name>
</gene>
<dbReference type="CDD" id="cd01833">
    <property type="entry name" value="XynB_like"/>
    <property type="match status" value="1"/>
</dbReference>
<dbReference type="InterPro" id="IPR013517">
    <property type="entry name" value="FG-GAP"/>
</dbReference>
<proteinExistence type="predicted"/>
<dbReference type="HOGENOM" id="CLU_005800_0_0_1"/>
<dbReference type="InterPro" id="IPR028994">
    <property type="entry name" value="Integrin_alpha_N"/>
</dbReference>
<dbReference type="GeneID" id="27725391"/>
<dbReference type="RefSeq" id="XP_016641885.1">
    <property type="nucleotide sequence ID" value="XM_016788451.1"/>
</dbReference>
<dbReference type="VEuPathDB" id="FungiDB:SAPIO_CDS6319"/>
<dbReference type="InterPro" id="IPR051532">
    <property type="entry name" value="Ester_Hydrolysis_Enzymes"/>
</dbReference>
<dbReference type="SUPFAM" id="SSF69318">
    <property type="entry name" value="Integrin alpha N-terminal domain"/>
    <property type="match status" value="1"/>
</dbReference>
<reference evidence="3 4" key="1">
    <citation type="journal article" date="2014" name="Genome Announc.">
        <title>Draft genome sequence of the pathogenic fungus Scedosporium apiospermum.</title>
        <authorList>
            <person name="Vandeputte P."/>
            <person name="Ghamrawi S."/>
            <person name="Rechenmann M."/>
            <person name="Iltis A."/>
            <person name="Giraud S."/>
            <person name="Fleury M."/>
            <person name="Thornton C."/>
            <person name="Delhaes L."/>
            <person name="Meyer W."/>
            <person name="Papon N."/>
            <person name="Bouchara J.P."/>
        </authorList>
    </citation>
    <scope>NUCLEOTIDE SEQUENCE [LARGE SCALE GENOMIC DNA]</scope>
    <source>
        <strain evidence="3 4">IHEM 14462</strain>
    </source>
</reference>
<organism evidence="3 4">
    <name type="scientific">Pseudallescheria apiosperma</name>
    <name type="common">Scedosporium apiospermum</name>
    <dbReference type="NCBI Taxonomy" id="563466"/>
    <lineage>
        <taxon>Eukaryota</taxon>
        <taxon>Fungi</taxon>
        <taxon>Dikarya</taxon>
        <taxon>Ascomycota</taxon>
        <taxon>Pezizomycotina</taxon>
        <taxon>Sordariomycetes</taxon>
        <taxon>Hypocreomycetidae</taxon>
        <taxon>Microascales</taxon>
        <taxon>Microascaceae</taxon>
        <taxon>Scedosporium</taxon>
    </lineage>
</organism>
<keyword evidence="1 2" id="KW-0732">Signal</keyword>
<dbReference type="KEGG" id="sapo:SAPIO_CDS6319"/>
<evidence type="ECO:0000256" key="2">
    <source>
        <dbReference type="SAM" id="SignalP"/>
    </source>
</evidence>
<protein>
    <submittedName>
        <fullName evidence="3">Uncharacterized protein</fullName>
    </submittedName>
</protein>
<dbReference type="InterPro" id="IPR036514">
    <property type="entry name" value="SGNH_hydro_sf"/>
</dbReference>
<evidence type="ECO:0000256" key="1">
    <source>
        <dbReference type="ARBA" id="ARBA00022729"/>
    </source>
</evidence>
<dbReference type="SUPFAM" id="SSF52266">
    <property type="entry name" value="SGNH hydrolase"/>
    <property type="match status" value="1"/>
</dbReference>
<dbReference type="GO" id="GO:0004622">
    <property type="term" value="F:phosphatidylcholine lysophospholipase activity"/>
    <property type="evidence" value="ECO:0007669"/>
    <property type="project" value="TreeGrafter"/>
</dbReference>
<dbReference type="Gene3D" id="3.40.50.1110">
    <property type="entry name" value="SGNH hydrolase"/>
    <property type="match status" value="1"/>
</dbReference>
<keyword evidence="4" id="KW-1185">Reference proteome</keyword>
<dbReference type="PANTHER" id="PTHR30383">
    <property type="entry name" value="THIOESTERASE 1/PROTEASE 1/LYSOPHOSPHOLIPASE L1"/>
    <property type="match status" value="1"/>
</dbReference>
<comment type="caution">
    <text evidence="3">The sequence shown here is derived from an EMBL/GenBank/DDBJ whole genome shotgun (WGS) entry which is preliminary data.</text>
</comment>
<dbReference type="Proteomes" id="UP000028545">
    <property type="component" value="Unassembled WGS sequence"/>
</dbReference>
<feature type="chain" id="PRO_5001775302" evidence="2">
    <location>
        <begin position="24"/>
        <end position="1212"/>
    </location>
</feature>
<dbReference type="Pfam" id="PF13517">
    <property type="entry name" value="FG-GAP_3"/>
    <property type="match status" value="2"/>
</dbReference>
<evidence type="ECO:0000313" key="4">
    <source>
        <dbReference type="Proteomes" id="UP000028545"/>
    </source>
</evidence>
<name>A0A084G424_PSEDA</name>
<dbReference type="Pfam" id="PF00657">
    <property type="entry name" value="Lipase_GDSL"/>
    <property type="match status" value="1"/>
</dbReference>
<dbReference type="OMA" id="IYCWRNG"/>
<dbReference type="EMBL" id="JOWA01000102">
    <property type="protein sequence ID" value="KEZ42086.1"/>
    <property type="molecule type" value="Genomic_DNA"/>
</dbReference>